<dbReference type="SUPFAM" id="SSF46785">
    <property type="entry name" value="Winged helix' DNA-binding domain"/>
    <property type="match status" value="3"/>
</dbReference>
<dbReference type="Pfam" id="PF00009">
    <property type="entry name" value="GTP_EFTU"/>
    <property type="match status" value="1"/>
</dbReference>
<reference evidence="10" key="1">
    <citation type="journal article" date="2020" name="mSystems">
        <title>Genome- and Community-Level Interaction Insights into Carbon Utilization and Element Cycling Functions of Hydrothermarchaeota in Hydrothermal Sediment.</title>
        <authorList>
            <person name="Zhou Z."/>
            <person name="Liu Y."/>
            <person name="Xu W."/>
            <person name="Pan J."/>
            <person name="Luo Z.H."/>
            <person name="Li M."/>
        </authorList>
    </citation>
    <scope>NUCLEOTIDE SEQUENCE [LARGE SCALE GENOMIC DNA]</scope>
    <source>
        <strain evidence="10">SpSt-776</strain>
    </source>
</reference>
<dbReference type="PROSITE" id="PS00301">
    <property type="entry name" value="G_TR_1"/>
    <property type="match status" value="1"/>
</dbReference>
<dbReference type="Gene3D" id="1.10.10.10">
    <property type="entry name" value="Winged helix-like DNA-binding domain superfamily/Winged helix DNA-binding domain"/>
    <property type="match status" value="1"/>
</dbReference>
<name>A0A7C3WGG2_9BACT</name>
<keyword evidence="6" id="KW-0342">GTP-binding</keyword>
<dbReference type="NCBIfam" id="TIGR00231">
    <property type="entry name" value="small_GTP"/>
    <property type="match status" value="1"/>
</dbReference>
<comment type="caution">
    <text evidence="10">The sequence shown here is derived from an EMBL/GenBank/DDBJ whole genome shotgun (WGS) entry which is preliminary data.</text>
</comment>
<dbReference type="InterPro" id="IPR027417">
    <property type="entry name" value="P-loop_NTPase"/>
</dbReference>
<evidence type="ECO:0000256" key="4">
    <source>
        <dbReference type="ARBA" id="ARBA00022741"/>
    </source>
</evidence>
<dbReference type="GO" id="GO:0003924">
    <property type="term" value="F:GTPase activity"/>
    <property type="evidence" value="ECO:0007669"/>
    <property type="project" value="InterPro"/>
</dbReference>
<dbReference type="CDD" id="cd04171">
    <property type="entry name" value="SelB"/>
    <property type="match status" value="1"/>
</dbReference>
<dbReference type="CDD" id="cd15491">
    <property type="entry name" value="selB_III"/>
    <property type="match status" value="1"/>
</dbReference>
<dbReference type="Gene3D" id="1.10.10.2770">
    <property type="match status" value="1"/>
</dbReference>
<dbReference type="NCBIfam" id="TIGR00475">
    <property type="entry name" value="selB"/>
    <property type="match status" value="1"/>
</dbReference>
<dbReference type="PANTHER" id="PTHR43721">
    <property type="entry name" value="ELONGATION FACTOR TU-RELATED"/>
    <property type="match status" value="1"/>
</dbReference>
<evidence type="ECO:0000256" key="2">
    <source>
        <dbReference type="ARBA" id="ARBA00015953"/>
    </source>
</evidence>
<comment type="function">
    <text evidence="7">Translation factor necessary for the incorporation of selenocysteine into proteins. It probably replaces EF-Tu for the insertion of selenocysteine directed by the UGA codon. SelB binds GTP and GDP.</text>
</comment>
<evidence type="ECO:0000256" key="7">
    <source>
        <dbReference type="ARBA" id="ARBA00025526"/>
    </source>
</evidence>
<dbReference type="InterPro" id="IPR036390">
    <property type="entry name" value="WH_DNA-bd_sf"/>
</dbReference>
<dbReference type="Pfam" id="PF03144">
    <property type="entry name" value="GTP_EFTU_D2"/>
    <property type="match status" value="1"/>
</dbReference>
<feature type="domain" description="Tr-type G" evidence="9">
    <location>
        <begin position="1"/>
        <end position="174"/>
    </location>
</feature>
<dbReference type="InterPro" id="IPR005225">
    <property type="entry name" value="Small_GTP-bd"/>
</dbReference>
<dbReference type="GO" id="GO:0003746">
    <property type="term" value="F:translation elongation factor activity"/>
    <property type="evidence" value="ECO:0007669"/>
    <property type="project" value="UniProtKB-KW"/>
</dbReference>
<dbReference type="InterPro" id="IPR050055">
    <property type="entry name" value="EF-Tu_GTPase"/>
</dbReference>
<evidence type="ECO:0000256" key="5">
    <source>
        <dbReference type="ARBA" id="ARBA00022917"/>
    </source>
</evidence>
<evidence type="ECO:0000256" key="1">
    <source>
        <dbReference type="ARBA" id="ARBA00004496"/>
    </source>
</evidence>
<accession>A0A7C3WGG2</accession>
<keyword evidence="10" id="KW-0251">Elongation factor</keyword>
<dbReference type="Gene3D" id="2.40.30.10">
    <property type="entry name" value="Translation factors"/>
    <property type="match status" value="1"/>
</dbReference>
<organism evidence="10">
    <name type="scientific">Desulfobacca acetoxidans</name>
    <dbReference type="NCBI Taxonomy" id="60893"/>
    <lineage>
        <taxon>Bacteria</taxon>
        <taxon>Pseudomonadati</taxon>
        <taxon>Thermodesulfobacteriota</taxon>
        <taxon>Desulfobaccia</taxon>
        <taxon>Desulfobaccales</taxon>
        <taxon>Desulfobaccaceae</taxon>
        <taxon>Desulfobacca</taxon>
    </lineage>
</organism>
<dbReference type="InterPro" id="IPR031157">
    <property type="entry name" value="G_TR_CS"/>
</dbReference>
<keyword evidence="5" id="KW-0648">Protein biosynthesis</keyword>
<sequence>MAPVILGTAGHIDHGKSSLIKRLTGIDPDRLKEEKLRGITIELGFAYLTLPTGQLLGIVDVPGHERFVRHMVAGATGMDLVALVIAADEGVMPQTREHLEICELLRVKKGLVVLTKTDLVEKDWLELVEEEVREAIQGTFLEGAPVVRFSAVTGEGTEQLLAVLADLAAQVPPKPATGIFRLPIDRVFTIKGFGTVVTGTVVSGRLKVGDPVVIYPPELKAKVRTLQMHGKPVGEILAGSRAAINLQGLEKEDLDRGMVVATPGALLPTRRFDAYLEVLASAPRPLKHRQQVRFHTGTSENVAVGLLLTAEELKPGEAGYVQFLLQEPLAPKPGDRFVIRNLSPAVTWGGGQILHVKPLRHKRFQEKVVRALETLMTGEPADQLRVYLEEAGPGGLSRTELTALLPWNPPELQRQLSDLAAKGEILKFDLENERYLLTAVAQKVENRITQLLEDYHQKNPLKSGISKEELRTQLPRGVEVKLFNFLLGRLTQQGKIALERDQVRLAAHQVQLAKEQEELLQSLEALYRRGQLTPPTLKEAEAALKVPLSKVQQLLPVLVNRGKLVKVKEELYFHADTLAKLKADLVDFLKKQGEISVAQFKDLTNTTRKFTIPLLEYFDLNRVTVRVGEARRLREGT</sequence>
<dbReference type="InterPro" id="IPR009000">
    <property type="entry name" value="Transl_B-barrel_sf"/>
</dbReference>
<dbReference type="InterPro" id="IPR000795">
    <property type="entry name" value="T_Tr_GTP-bd_dom"/>
</dbReference>
<dbReference type="InterPro" id="IPR015191">
    <property type="entry name" value="SelB_WHD4"/>
</dbReference>
<dbReference type="SUPFAM" id="SSF52540">
    <property type="entry name" value="P-loop containing nucleoside triphosphate hydrolases"/>
    <property type="match status" value="1"/>
</dbReference>
<dbReference type="InterPro" id="IPR057335">
    <property type="entry name" value="Beta-barrel_SelB"/>
</dbReference>
<dbReference type="AlphaFoldDB" id="A0A7C3WGG2"/>
<evidence type="ECO:0000256" key="8">
    <source>
        <dbReference type="ARBA" id="ARBA00031615"/>
    </source>
</evidence>
<dbReference type="InterPro" id="IPR004535">
    <property type="entry name" value="Transl_elong_SelB"/>
</dbReference>
<proteinExistence type="predicted"/>
<evidence type="ECO:0000313" key="10">
    <source>
        <dbReference type="EMBL" id="HGB13989.1"/>
    </source>
</evidence>
<dbReference type="PANTHER" id="PTHR43721:SF22">
    <property type="entry name" value="ELONGATION FACTOR TU, MITOCHONDRIAL"/>
    <property type="match status" value="1"/>
</dbReference>
<dbReference type="InterPro" id="IPR004161">
    <property type="entry name" value="EFTu-like_2"/>
</dbReference>
<keyword evidence="3" id="KW-0963">Cytoplasm</keyword>
<dbReference type="Pfam" id="PF09106">
    <property type="entry name" value="WHD_2nd_SelB"/>
    <property type="match status" value="1"/>
</dbReference>
<dbReference type="GO" id="GO:0005829">
    <property type="term" value="C:cytosol"/>
    <property type="evidence" value="ECO:0007669"/>
    <property type="project" value="TreeGrafter"/>
</dbReference>
<dbReference type="InterPro" id="IPR009001">
    <property type="entry name" value="Transl_elong_EF1A/Init_IF2_C"/>
</dbReference>
<gene>
    <name evidence="10" type="primary">selB</name>
    <name evidence="10" type="ORF">ENV62_01945</name>
</gene>
<protein>
    <recommendedName>
        <fullName evidence="2">Selenocysteine-specific elongation factor</fullName>
    </recommendedName>
    <alternativeName>
        <fullName evidence="8">SelB translation factor</fullName>
    </alternativeName>
</protein>
<dbReference type="Pfam" id="PF09107">
    <property type="entry name" value="WHD_3rd_SelB"/>
    <property type="match status" value="1"/>
</dbReference>
<dbReference type="CDD" id="cd03696">
    <property type="entry name" value="SelB_II"/>
    <property type="match status" value="1"/>
</dbReference>
<dbReference type="PROSITE" id="PS51722">
    <property type="entry name" value="G_TR_2"/>
    <property type="match status" value="1"/>
</dbReference>
<evidence type="ECO:0000256" key="6">
    <source>
        <dbReference type="ARBA" id="ARBA00023134"/>
    </source>
</evidence>
<dbReference type="GO" id="GO:0005525">
    <property type="term" value="F:GTP binding"/>
    <property type="evidence" value="ECO:0007669"/>
    <property type="project" value="UniProtKB-KW"/>
</dbReference>
<dbReference type="InterPro" id="IPR036388">
    <property type="entry name" value="WH-like_DNA-bd_sf"/>
</dbReference>
<dbReference type="GO" id="GO:0003723">
    <property type="term" value="F:RNA binding"/>
    <property type="evidence" value="ECO:0007669"/>
    <property type="project" value="InterPro"/>
</dbReference>
<evidence type="ECO:0000256" key="3">
    <source>
        <dbReference type="ARBA" id="ARBA00022490"/>
    </source>
</evidence>
<dbReference type="Pfam" id="PF25461">
    <property type="entry name" value="Beta-barrel_SelB"/>
    <property type="match status" value="1"/>
</dbReference>
<dbReference type="GO" id="GO:0001514">
    <property type="term" value="P:selenocysteine incorporation"/>
    <property type="evidence" value="ECO:0007669"/>
    <property type="project" value="InterPro"/>
</dbReference>
<dbReference type="InterPro" id="IPR015190">
    <property type="entry name" value="Elong_fac_SelB-wing-hlx_typ-2"/>
</dbReference>
<dbReference type="SUPFAM" id="SSF50465">
    <property type="entry name" value="EF-Tu/eEF-1alpha/eIF2-gamma C-terminal domain"/>
    <property type="match status" value="1"/>
</dbReference>
<dbReference type="SUPFAM" id="SSF50447">
    <property type="entry name" value="Translation proteins"/>
    <property type="match status" value="1"/>
</dbReference>
<dbReference type="Gene3D" id="3.40.50.300">
    <property type="entry name" value="P-loop containing nucleotide triphosphate hydrolases"/>
    <property type="match status" value="1"/>
</dbReference>
<keyword evidence="4" id="KW-0547">Nucleotide-binding</keyword>
<dbReference type="EMBL" id="DTHB01000016">
    <property type="protein sequence ID" value="HGB13989.1"/>
    <property type="molecule type" value="Genomic_DNA"/>
</dbReference>
<comment type="subcellular location">
    <subcellularLocation>
        <location evidence="1">Cytoplasm</location>
    </subcellularLocation>
</comment>
<evidence type="ECO:0000259" key="9">
    <source>
        <dbReference type="PROSITE" id="PS51722"/>
    </source>
</evidence>